<reference evidence="6 7" key="1">
    <citation type="journal article" date="2015" name="Nat. Commun.">
        <title>Outbred genome sequencing and CRISPR/Cas9 gene editing in butterflies.</title>
        <authorList>
            <person name="Li X."/>
            <person name="Fan D."/>
            <person name="Zhang W."/>
            <person name="Liu G."/>
            <person name="Zhang L."/>
            <person name="Zhao L."/>
            <person name="Fang X."/>
            <person name="Chen L."/>
            <person name="Dong Y."/>
            <person name="Chen Y."/>
            <person name="Ding Y."/>
            <person name="Zhao R."/>
            <person name="Feng M."/>
            <person name="Zhu Y."/>
            <person name="Feng Y."/>
            <person name="Jiang X."/>
            <person name="Zhu D."/>
            <person name="Xiang H."/>
            <person name="Feng X."/>
            <person name="Li S."/>
            <person name="Wang J."/>
            <person name="Zhang G."/>
            <person name="Kronforst M.R."/>
            <person name="Wang W."/>
        </authorList>
    </citation>
    <scope>NUCLEOTIDE SEQUENCE [LARGE SCALE GENOMIC DNA]</scope>
    <source>
        <strain evidence="6">Ya'a_city_454_Pm</strain>
        <tissue evidence="6">Whole body</tissue>
    </source>
</reference>
<dbReference type="InterPro" id="IPR050271">
    <property type="entry name" value="UDP-glycosyltransferase"/>
</dbReference>
<dbReference type="PANTHER" id="PTHR48043">
    <property type="entry name" value="EG:EG0003.4 PROTEIN-RELATED"/>
    <property type="match status" value="1"/>
</dbReference>
<dbReference type="Pfam" id="PF00201">
    <property type="entry name" value="UDPGT"/>
    <property type="match status" value="1"/>
</dbReference>
<evidence type="ECO:0000256" key="1">
    <source>
        <dbReference type="ARBA" id="ARBA00009995"/>
    </source>
</evidence>
<evidence type="ECO:0000256" key="4">
    <source>
        <dbReference type="RuleBase" id="RU003718"/>
    </source>
</evidence>
<organism evidence="6 7">
    <name type="scientific">Papilio machaon</name>
    <name type="common">Old World swallowtail butterfly</name>
    <dbReference type="NCBI Taxonomy" id="76193"/>
    <lineage>
        <taxon>Eukaryota</taxon>
        <taxon>Metazoa</taxon>
        <taxon>Ecdysozoa</taxon>
        <taxon>Arthropoda</taxon>
        <taxon>Hexapoda</taxon>
        <taxon>Insecta</taxon>
        <taxon>Pterygota</taxon>
        <taxon>Neoptera</taxon>
        <taxon>Endopterygota</taxon>
        <taxon>Lepidoptera</taxon>
        <taxon>Glossata</taxon>
        <taxon>Ditrysia</taxon>
        <taxon>Papilionoidea</taxon>
        <taxon>Papilionidae</taxon>
        <taxon>Papilioninae</taxon>
        <taxon>Papilio</taxon>
    </lineage>
</organism>
<sequence length="488" mass="54773">MLSEIVFHVDEVAGTANHITVAYSIIFDSNSVIIIIISSLYVPTEGLGAYPNIKMRTAVLLVMVLVINSTIAHKILCITPAPTRSHAILGRGIVNTLLEAGHQVTWVTAFPDKSINKNLRQIDLPKSREIIKDIDATNQGRMSMSMLREFARNISIAALETPELRNVLINEKFDAVVTEWFFSDLEAGQDSTAVEAHYDKQFSSIAKARGVSLPPLSISRHNISIMLVNSHTSFAPAQPLPPNVIEIAGYHIEETTPPLPKVYFSMGSVLKSAALPESTKRELLRVLGSLPYTVLWKFEDQLEGLPKNVHIRSWMPQASILAHPNVKVFITHGGLLSTLEALRYGVPLLAIPVFGDQPGNAIRAMRSGYARKVTFSPDMAPELERELKHMLADDTYYKKAKELSKLFNNRPVTQRKLIRHYIELAIDTKGAYHLRSKSQLYKWYELWMLDQLAVVVTALLFIYLLLKKIVSVFTKKNVKEVKKSKKNK</sequence>
<dbReference type="STRING" id="76193.A0A0N1I8L7"/>
<keyword evidence="5" id="KW-1133">Transmembrane helix</keyword>
<evidence type="ECO:0000256" key="5">
    <source>
        <dbReference type="RuleBase" id="RU362059"/>
    </source>
</evidence>
<name>A0A0N1I8L7_PAPMA</name>
<accession>A0A0N1I8L7</accession>
<dbReference type="GO" id="GO:0015020">
    <property type="term" value="F:glucuronosyltransferase activity"/>
    <property type="evidence" value="ECO:0007669"/>
    <property type="project" value="UniProtKB-EC"/>
</dbReference>
<evidence type="ECO:0000256" key="3">
    <source>
        <dbReference type="ARBA" id="ARBA00022679"/>
    </source>
</evidence>
<keyword evidence="5" id="KW-0472">Membrane</keyword>
<dbReference type="InterPro" id="IPR002213">
    <property type="entry name" value="UDP_glucos_trans"/>
</dbReference>
<dbReference type="PROSITE" id="PS00375">
    <property type="entry name" value="UDPGT"/>
    <property type="match status" value="1"/>
</dbReference>
<keyword evidence="5" id="KW-0812">Transmembrane</keyword>
<proteinExistence type="inferred from homology"/>
<dbReference type="Proteomes" id="UP000053240">
    <property type="component" value="Unassembled WGS sequence"/>
</dbReference>
<dbReference type="FunFam" id="3.40.50.2000:FF:000050">
    <property type="entry name" value="UDP-glucuronosyltransferase"/>
    <property type="match status" value="1"/>
</dbReference>
<comment type="subcellular location">
    <subcellularLocation>
        <location evidence="5">Membrane</location>
        <topology evidence="5">Single-pass membrane protein</topology>
    </subcellularLocation>
</comment>
<feature type="transmembrane region" description="Helical" evidence="5">
    <location>
        <begin position="55"/>
        <end position="76"/>
    </location>
</feature>
<gene>
    <name evidence="6" type="ORF">RR48_02173</name>
</gene>
<dbReference type="InterPro" id="IPR035595">
    <property type="entry name" value="UDP_glycos_trans_CS"/>
</dbReference>
<keyword evidence="7" id="KW-1185">Reference proteome</keyword>
<dbReference type="EMBL" id="KQ460735">
    <property type="protein sequence ID" value="KPJ12634.1"/>
    <property type="molecule type" value="Genomic_DNA"/>
</dbReference>
<dbReference type="PANTHER" id="PTHR48043:SF159">
    <property type="entry name" value="EG:EG0003.4 PROTEIN-RELATED"/>
    <property type="match status" value="1"/>
</dbReference>
<comment type="similarity">
    <text evidence="1 4">Belongs to the UDP-glycosyltransferase family.</text>
</comment>
<protein>
    <recommendedName>
        <fullName evidence="5">UDP-glucuronosyltransferase</fullName>
        <ecNumber evidence="5">2.4.1.17</ecNumber>
    </recommendedName>
</protein>
<dbReference type="SUPFAM" id="SSF53756">
    <property type="entry name" value="UDP-Glycosyltransferase/glycogen phosphorylase"/>
    <property type="match status" value="1"/>
</dbReference>
<feature type="transmembrane region" description="Helical" evidence="5">
    <location>
        <begin position="20"/>
        <end position="43"/>
    </location>
</feature>
<dbReference type="GO" id="GO:0016020">
    <property type="term" value="C:membrane"/>
    <property type="evidence" value="ECO:0007669"/>
    <property type="project" value="UniProtKB-SubCell"/>
</dbReference>
<feature type="transmembrane region" description="Helical" evidence="5">
    <location>
        <begin position="446"/>
        <end position="466"/>
    </location>
</feature>
<dbReference type="Gene3D" id="3.40.50.2000">
    <property type="entry name" value="Glycogen Phosphorylase B"/>
    <property type="match status" value="1"/>
</dbReference>
<keyword evidence="3 4" id="KW-0808">Transferase</keyword>
<evidence type="ECO:0000256" key="2">
    <source>
        <dbReference type="ARBA" id="ARBA00022676"/>
    </source>
</evidence>
<keyword evidence="2 4" id="KW-0328">Glycosyltransferase</keyword>
<dbReference type="CDD" id="cd03784">
    <property type="entry name" value="GT1_Gtf-like"/>
    <property type="match status" value="1"/>
</dbReference>
<comment type="caution">
    <text evidence="5">Lacks conserved residue(s) required for the propagation of feature annotation.</text>
</comment>
<comment type="catalytic activity">
    <reaction evidence="5">
        <text>glucuronate acceptor + UDP-alpha-D-glucuronate = acceptor beta-D-glucuronoside + UDP + H(+)</text>
        <dbReference type="Rhea" id="RHEA:21032"/>
        <dbReference type="ChEBI" id="CHEBI:15378"/>
        <dbReference type="ChEBI" id="CHEBI:58052"/>
        <dbReference type="ChEBI" id="CHEBI:58223"/>
        <dbReference type="ChEBI" id="CHEBI:132367"/>
        <dbReference type="ChEBI" id="CHEBI:132368"/>
        <dbReference type="EC" id="2.4.1.17"/>
    </reaction>
</comment>
<evidence type="ECO:0000313" key="7">
    <source>
        <dbReference type="Proteomes" id="UP000053240"/>
    </source>
</evidence>
<dbReference type="EC" id="2.4.1.17" evidence="5"/>
<evidence type="ECO:0000313" key="6">
    <source>
        <dbReference type="EMBL" id="KPJ12634.1"/>
    </source>
</evidence>
<dbReference type="AlphaFoldDB" id="A0A0N1I8L7"/>
<dbReference type="InParanoid" id="A0A0N1I8L7"/>